<dbReference type="Pfam" id="PF04153">
    <property type="entry name" value="NOT2_3_5_C"/>
    <property type="match status" value="1"/>
</dbReference>
<dbReference type="InterPro" id="IPR012270">
    <property type="entry name" value="CCR4-NOT_su3/5"/>
</dbReference>
<dbReference type="GO" id="GO:0005634">
    <property type="term" value="C:nucleus"/>
    <property type="evidence" value="ECO:0007669"/>
    <property type="project" value="UniProtKB-SubCell"/>
</dbReference>
<evidence type="ECO:0000256" key="6">
    <source>
        <dbReference type="ARBA" id="ARBA00022553"/>
    </source>
</evidence>
<comment type="subcellular location">
    <subcellularLocation>
        <location evidence="2 10">Cytoplasm</location>
    </subcellularLocation>
    <subcellularLocation>
        <location evidence="1 10">Nucleus</location>
    </subcellularLocation>
</comment>
<comment type="similarity">
    <text evidence="3 10">Belongs to the CNOT2/3/5 family.</text>
</comment>
<reference evidence="15 16" key="1">
    <citation type="journal article" date="2007" name="Nat. Biotechnol.">
        <title>Genome sequence of the lignocellulose-bioconverting and xylose-fermenting yeast Pichia stipitis.</title>
        <authorList>
            <person name="Jeffries T.W."/>
            <person name="Grigoriev I.V."/>
            <person name="Grimwood J."/>
            <person name="Laplaza J.M."/>
            <person name="Aerts A."/>
            <person name="Salamov A."/>
            <person name="Schmutz J."/>
            <person name="Lindquist E."/>
            <person name="Dehal P."/>
            <person name="Shapiro H."/>
            <person name="Jin Y.S."/>
            <person name="Passoth V."/>
            <person name="Richardson P.M."/>
        </authorList>
    </citation>
    <scope>NUCLEOTIDE SEQUENCE [LARGE SCALE GENOMIC DNA]</scope>
    <source>
        <strain evidence="16">ATCC 58785 / CBS 6054 / NBRC 10063 / NRRL Y-11545</strain>
    </source>
</reference>
<dbReference type="PIRSF" id="PIRSF005290">
    <property type="entry name" value="NOT_su_3_5"/>
    <property type="match status" value="1"/>
</dbReference>
<evidence type="ECO:0000313" key="15">
    <source>
        <dbReference type="EMBL" id="ABN64654.2"/>
    </source>
</evidence>
<feature type="compositionally biased region" description="Low complexity" evidence="12">
    <location>
        <begin position="284"/>
        <end position="305"/>
    </location>
</feature>
<feature type="region of interest" description="Disordered" evidence="12">
    <location>
        <begin position="357"/>
        <end position="384"/>
    </location>
</feature>
<evidence type="ECO:0000256" key="12">
    <source>
        <dbReference type="SAM" id="MobiDB-lite"/>
    </source>
</evidence>
<name>A3LQB9_PICST</name>
<evidence type="ECO:0000313" key="16">
    <source>
        <dbReference type="Proteomes" id="UP000002258"/>
    </source>
</evidence>
<gene>
    <name evidence="15" type="primary">NOT5</name>
    <name evidence="15" type="ORF">PICST_75782</name>
</gene>
<evidence type="ECO:0000256" key="1">
    <source>
        <dbReference type="ARBA" id="ARBA00004123"/>
    </source>
</evidence>
<dbReference type="InParanoid" id="A3LQB9"/>
<feature type="domain" description="NOT2/NOT3/NOT5 C-terminal" evidence="14">
    <location>
        <begin position="462"/>
        <end position="604"/>
    </location>
</feature>
<organism evidence="15 16">
    <name type="scientific">Scheffersomyces stipitis (strain ATCC 58785 / CBS 6054 / NBRC 10063 / NRRL Y-11545)</name>
    <name type="common">Yeast</name>
    <name type="synonym">Pichia stipitis</name>
    <dbReference type="NCBI Taxonomy" id="322104"/>
    <lineage>
        <taxon>Eukaryota</taxon>
        <taxon>Fungi</taxon>
        <taxon>Dikarya</taxon>
        <taxon>Ascomycota</taxon>
        <taxon>Saccharomycotina</taxon>
        <taxon>Pichiomycetes</taxon>
        <taxon>Debaryomycetaceae</taxon>
        <taxon>Scheffersomyces</taxon>
    </lineage>
</organism>
<dbReference type="Gene3D" id="2.30.30.1020">
    <property type="entry name" value="CCR4-NOT complex subunit 2/3/5, C-terminal domain"/>
    <property type="match status" value="1"/>
</dbReference>
<feature type="region of interest" description="Disordered" evidence="12">
    <location>
        <begin position="558"/>
        <end position="578"/>
    </location>
</feature>
<dbReference type="STRING" id="322104.A3LQB9"/>
<dbReference type="Proteomes" id="UP000002258">
    <property type="component" value="Chromosome 2"/>
</dbReference>
<feature type="compositionally biased region" description="Acidic residues" evidence="12">
    <location>
        <begin position="569"/>
        <end position="578"/>
    </location>
</feature>
<dbReference type="KEGG" id="pic:PICST_75782"/>
<keyword evidence="4 10" id="KW-0963">Cytoplasm</keyword>
<evidence type="ECO:0000256" key="11">
    <source>
        <dbReference type="SAM" id="Coils"/>
    </source>
</evidence>
<evidence type="ECO:0000256" key="9">
    <source>
        <dbReference type="ARBA" id="ARBA00023242"/>
    </source>
</evidence>
<accession>A3LQB9</accession>
<keyword evidence="11" id="KW-0175">Coiled coil</keyword>
<evidence type="ECO:0000256" key="2">
    <source>
        <dbReference type="ARBA" id="ARBA00004496"/>
    </source>
</evidence>
<comment type="function">
    <text evidence="10">Acts as component of the CCR4-NOT core complex, which in the nucleus seems to be a general transcription factor, and in the cytoplasm the major mRNA deadenylase involved in mRNA turnover. The NOT protein subcomplex negatively regulates the basal and activated transcription of many genes. Preferentially affects TC-type TATA element-dependent transcription. Could directly or indirectly inhibit component(s) of the general transcription machinery.</text>
</comment>
<dbReference type="GO" id="GO:0006355">
    <property type="term" value="P:regulation of DNA-templated transcription"/>
    <property type="evidence" value="ECO:0007669"/>
    <property type="project" value="InterPro"/>
</dbReference>
<dbReference type="GO" id="GO:0000289">
    <property type="term" value="P:nuclear-transcribed mRNA poly(A) tail shortening"/>
    <property type="evidence" value="ECO:0007669"/>
    <property type="project" value="UniProtKB-ARBA"/>
</dbReference>
<dbReference type="HOGENOM" id="CLU_013819_3_0_1"/>
<feature type="region of interest" description="Disordered" evidence="12">
    <location>
        <begin position="401"/>
        <end position="425"/>
    </location>
</feature>
<keyword evidence="8 10" id="KW-0804">Transcription</keyword>
<evidence type="ECO:0000256" key="7">
    <source>
        <dbReference type="ARBA" id="ARBA00023015"/>
    </source>
</evidence>
<keyword evidence="10" id="KW-0010">Activator</keyword>
<dbReference type="GO" id="GO:0000932">
    <property type="term" value="C:P-body"/>
    <property type="evidence" value="ECO:0007669"/>
    <property type="project" value="UniProtKB-UniRule"/>
</dbReference>
<keyword evidence="6" id="KW-0597">Phosphoprotein</keyword>
<evidence type="ECO:0000256" key="8">
    <source>
        <dbReference type="ARBA" id="ARBA00023163"/>
    </source>
</evidence>
<dbReference type="Pfam" id="PF04065">
    <property type="entry name" value="Not3"/>
    <property type="match status" value="1"/>
</dbReference>
<dbReference type="PANTHER" id="PTHR23326">
    <property type="entry name" value="CCR4 NOT-RELATED"/>
    <property type="match status" value="1"/>
</dbReference>
<feature type="coiled-coil region" evidence="11">
    <location>
        <begin position="138"/>
        <end position="201"/>
    </location>
</feature>
<evidence type="ECO:0000256" key="4">
    <source>
        <dbReference type="ARBA" id="ARBA00022490"/>
    </source>
</evidence>
<dbReference type="eggNOG" id="KOG2150">
    <property type="taxonomic scope" value="Eukaryota"/>
</dbReference>
<dbReference type="GO" id="GO:0030015">
    <property type="term" value="C:CCR4-NOT core complex"/>
    <property type="evidence" value="ECO:0007669"/>
    <property type="project" value="UniProtKB-UniRule"/>
</dbReference>
<keyword evidence="16" id="KW-1185">Reference proteome</keyword>
<evidence type="ECO:0000259" key="14">
    <source>
        <dbReference type="Pfam" id="PF04153"/>
    </source>
</evidence>
<dbReference type="InterPro" id="IPR007207">
    <property type="entry name" value="Not_N"/>
</dbReference>
<evidence type="ECO:0000256" key="10">
    <source>
        <dbReference type="PIRNR" id="PIRNR005290"/>
    </source>
</evidence>
<dbReference type="InterPro" id="IPR040168">
    <property type="entry name" value="Not2/3/5"/>
</dbReference>
<feature type="coiled-coil region" evidence="11">
    <location>
        <begin position="37"/>
        <end position="97"/>
    </location>
</feature>
<dbReference type="OMA" id="YKPQTPY"/>
<dbReference type="RefSeq" id="XP_001382683.2">
    <property type="nucleotide sequence ID" value="XM_001382646.1"/>
</dbReference>
<keyword evidence="9 10" id="KW-0539">Nucleus</keyword>
<feature type="domain" description="CCR4-Not complex component Not N-terminal" evidence="13">
    <location>
        <begin position="3"/>
        <end position="239"/>
    </location>
</feature>
<protein>
    <recommendedName>
        <fullName evidence="10">General negative regulator of transcription subunit</fullName>
    </recommendedName>
</protein>
<dbReference type="AlphaFoldDB" id="A3LQB9"/>
<dbReference type="InterPro" id="IPR007282">
    <property type="entry name" value="NOT2/3/5_C"/>
</dbReference>
<dbReference type="EMBL" id="CP000496">
    <property type="protein sequence ID" value="ABN64654.2"/>
    <property type="molecule type" value="Genomic_DNA"/>
</dbReference>
<dbReference type="GeneID" id="4837356"/>
<dbReference type="OrthoDB" id="293823at2759"/>
<evidence type="ECO:0000256" key="3">
    <source>
        <dbReference type="ARBA" id="ARBA00007682"/>
    </source>
</evidence>
<proteinExistence type="inferred from homology"/>
<evidence type="ECO:0000259" key="13">
    <source>
        <dbReference type="Pfam" id="PF04065"/>
    </source>
</evidence>
<keyword evidence="7 10" id="KW-0805">Transcription regulation</keyword>
<feature type="compositionally biased region" description="Low complexity" evidence="12">
    <location>
        <begin position="401"/>
        <end position="421"/>
    </location>
</feature>
<keyword evidence="5 10" id="KW-0678">Repressor</keyword>
<feature type="region of interest" description="Disordered" evidence="12">
    <location>
        <begin position="259"/>
        <end position="317"/>
    </location>
</feature>
<dbReference type="FunCoup" id="A3LQB9">
    <property type="interactions" value="167"/>
</dbReference>
<feature type="compositionally biased region" description="Basic and acidic residues" evidence="12">
    <location>
        <begin position="261"/>
        <end position="274"/>
    </location>
</feature>
<sequence>MSTRKLQQEFDKTNKKIAEGLSVFDDIYDKLMTSEISSQKEKLESDLKKEIKKLQRSRDQLKQWLGDSSIKLDKDLLQENRTKIEHAMDQFKDLEKSSKIKQFSNEGLELQSQRTKSSRFGPEDAKRADACNYVSDIIDLLNQQNDELDQNVNSLLVQLKKAKSSNQAPIQSSIEDERYKIERNNTHLTKLESILRNLENDRLDPQKVDDIKDDIEYYVENNQEEDYVEYDDFYDALEIDDEATLEVQGSLAQMAVDTQEYEPKIDAPERKDEPVTPAKPESKPLPTSAASTTTPHKPSPSSTAAGGNTPTKKAHIVPAPAPPPIAYSNVIKAAQMNASVAAVSGSPAASAATLSGASPVVSGKAPPGLNHLDKSPSVSPNVTNSKIAEEDTPKLIQAQTAQNQLQLQQHHQQQPPANSQSPVGTEEYKGLYDTVSRFTTLPQSRLQNPLPFQAIAALLESSLLNCPDSFDAEKPRQYIPVNVHPSSIDYPQEPMYELNSSNIMRKFDNDTLFFCFYYSEGVDNLAKWNSAQELSRRGWIFNTELKQWFLKDTKNGGKNRSMSVIQKEEEQDSVDDSEKEENYKYFDYEKTWLTRRRENYKFTNNLRETF</sequence>
<dbReference type="InterPro" id="IPR038635">
    <property type="entry name" value="CCR4-NOT_su2/3/5_C_sf"/>
</dbReference>
<evidence type="ECO:0000256" key="5">
    <source>
        <dbReference type="ARBA" id="ARBA00022491"/>
    </source>
</evidence>